<evidence type="ECO:0000313" key="3">
    <source>
        <dbReference type="Proteomes" id="UP000012062"/>
    </source>
</evidence>
<reference evidence="2 3" key="1">
    <citation type="submission" date="2013-02" db="EMBL/GenBank/DDBJ databases">
        <authorList>
            <person name="Genoscope - CEA"/>
        </authorList>
    </citation>
    <scope>NUCLEOTIDE SEQUENCE [LARGE SCALE GENOMIC DNA]</scope>
    <source>
        <strain evidence="2 3">STM 2683</strain>
    </source>
</reference>
<name>M5F303_9HYPH</name>
<accession>M5F303</accession>
<comment type="caution">
    <text evidence="2">The sequence shown here is derived from an EMBL/GenBank/DDBJ whole genome shotgun (WGS) entry which is preliminary data.</text>
</comment>
<keyword evidence="3" id="KW-1185">Reference proteome</keyword>
<proteinExistence type="predicted"/>
<dbReference type="Proteomes" id="UP000012062">
    <property type="component" value="Unassembled WGS sequence"/>
</dbReference>
<evidence type="ECO:0000313" key="2">
    <source>
        <dbReference type="EMBL" id="CCV06201.1"/>
    </source>
</evidence>
<gene>
    <name evidence="2" type="ORF">MESS2_30002</name>
</gene>
<sequence>MRYQGPLESMQSAETGPGRKAATTADKPSPDQLLNYIRGGVSAMYVTQARHPATRTRGCAGAGCWNDVMVN</sequence>
<feature type="region of interest" description="Disordered" evidence="1">
    <location>
        <begin position="1"/>
        <end position="31"/>
    </location>
</feature>
<dbReference type="AlphaFoldDB" id="M5F303"/>
<evidence type="ECO:0000256" key="1">
    <source>
        <dbReference type="SAM" id="MobiDB-lite"/>
    </source>
</evidence>
<organism evidence="2 3">
    <name type="scientific">Mesorhizobium metallidurans STM 2683</name>
    <dbReference type="NCBI Taxonomy" id="1297569"/>
    <lineage>
        <taxon>Bacteria</taxon>
        <taxon>Pseudomonadati</taxon>
        <taxon>Pseudomonadota</taxon>
        <taxon>Alphaproteobacteria</taxon>
        <taxon>Hyphomicrobiales</taxon>
        <taxon>Phyllobacteriaceae</taxon>
        <taxon>Mesorhizobium</taxon>
    </lineage>
</organism>
<protein>
    <submittedName>
        <fullName evidence="2">Uncharacterized protein</fullName>
    </submittedName>
</protein>
<dbReference type="EMBL" id="CAUM01000095">
    <property type="protein sequence ID" value="CCV06201.1"/>
    <property type="molecule type" value="Genomic_DNA"/>
</dbReference>